<evidence type="ECO:0000256" key="6">
    <source>
        <dbReference type="PROSITE-ProRule" id="PRU00023"/>
    </source>
</evidence>
<dbReference type="InterPro" id="IPR007219">
    <property type="entry name" value="XnlR_reg_dom"/>
</dbReference>
<evidence type="ECO:0000313" key="11">
    <source>
        <dbReference type="EMBL" id="KAF2968838.1"/>
    </source>
</evidence>
<name>A0A7C8IS36_9PEZI</name>
<dbReference type="Pfam" id="PF00023">
    <property type="entry name" value="Ank"/>
    <property type="match status" value="1"/>
</dbReference>
<feature type="compositionally biased region" description="Polar residues" evidence="8">
    <location>
        <begin position="20"/>
        <end position="37"/>
    </location>
</feature>
<feature type="domain" description="Zn(2)-C6 fungal-type" evidence="9">
    <location>
        <begin position="164"/>
        <end position="193"/>
    </location>
</feature>
<organism evidence="11 12">
    <name type="scientific">Xylaria multiplex</name>
    <dbReference type="NCBI Taxonomy" id="323545"/>
    <lineage>
        <taxon>Eukaryota</taxon>
        <taxon>Fungi</taxon>
        <taxon>Dikarya</taxon>
        <taxon>Ascomycota</taxon>
        <taxon>Pezizomycotina</taxon>
        <taxon>Sordariomycetes</taxon>
        <taxon>Xylariomycetidae</taxon>
        <taxon>Xylariales</taxon>
        <taxon>Xylariaceae</taxon>
        <taxon>Xylaria</taxon>
    </lineage>
</organism>
<dbReference type="Pfam" id="PF00172">
    <property type="entry name" value="Zn_clus"/>
    <property type="match status" value="1"/>
</dbReference>
<dbReference type="GO" id="GO:0006351">
    <property type="term" value="P:DNA-templated transcription"/>
    <property type="evidence" value="ECO:0007669"/>
    <property type="project" value="InterPro"/>
</dbReference>
<evidence type="ECO:0000256" key="2">
    <source>
        <dbReference type="ARBA" id="ARBA00022833"/>
    </source>
</evidence>
<feature type="domain" description="C2H2-type" evidence="10">
    <location>
        <begin position="117"/>
        <end position="144"/>
    </location>
</feature>
<feature type="compositionally biased region" description="Polar residues" evidence="8">
    <location>
        <begin position="216"/>
        <end position="238"/>
    </location>
</feature>
<evidence type="ECO:0000259" key="10">
    <source>
        <dbReference type="PROSITE" id="PS50157"/>
    </source>
</evidence>
<dbReference type="InterPro" id="IPR036770">
    <property type="entry name" value="Ankyrin_rpt-contain_sf"/>
</dbReference>
<dbReference type="SMART" id="SM00355">
    <property type="entry name" value="ZnF_C2H2"/>
    <property type="match status" value="2"/>
</dbReference>
<dbReference type="PANTHER" id="PTHR47660:SF2">
    <property type="entry name" value="TRANSCRIPTION FACTOR WITH C2H2 AND ZN(2)-CYS(6) DNA BINDING DOMAIN (EUROFUNG)"/>
    <property type="match status" value="1"/>
</dbReference>
<protein>
    <submittedName>
        <fullName evidence="11">Uncharacterized protein</fullName>
    </submittedName>
</protein>
<feature type="region of interest" description="Disordered" evidence="8">
    <location>
        <begin position="1"/>
        <end position="37"/>
    </location>
</feature>
<dbReference type="PROSITE" id="PS00028">
    <property type="entry name" value="ZINC_FINGER_C2H2_1"/>
    <property type="match status" value="2"/>
</dbReference>
<evidence type="ECO:0000256" key="3">
    <source>
        <dbReference type="ARBA" id="ARBA00023015"/>
    </source>
</evidence>
<dbReference type="SUPFAM" id="SSF57667">
    <property type="entry name" value="beta-beta-alpha zinc fingers"/>
    <property type="match status" value="1"/>
</dbReference>
<dbReference type="Gene3D" id="3.30.160.60">
    <property type="entry name" value="Classic Zinc Finger"/>
    <property type="match status" value="2"/>
</dbReference>
<keyword evidence="1" id="KW-0479">Metal-binding</keyword>
<keyword evidence="12" id="KW-1185">Reference proteome</keyword>
<feature type="region of interest" description="Disordered" evidence="8">
    <location>
        <begin position="215"/>
        <end position="241"/>
    </location>
</feature>
<dbReference type="OrthoDB" id="40579at2759"/>
<comment type="caution">
    <text evidence="11">The sequence shown here is derived from an EMBL/GenBank/DDBJ whole genome shotgun (WGS) entry which is preliminary data.</text>
</comment>
<keyword evidence="3" id="KW-0805">Transcription regulation</keyword>
<evidence type="ECO:0000259" key="9">
    <source>
        <dbReference type="PROSITE" id="PS50048"/>
    </source>
</evidence>
<dbReference type="PROSITE" id="PS50088">
    <property type="entry name" value="ANK_REPEAT"/>
    <property type="match status" value="1"/>
</dbReference>
<feature type="domain" description="C2H2-type" evidence="10">
    <location>
        <begin position="89"/>
        <end position="116"/>
    </location>
</feature>
<feature type="region of interest" description="Disordered" evidence="8">
    <location>
        <begin position="139"/>
        <end position="162"/>
    </location>
</feature>
<dbReference type="SUPFAM" id="SSF48403">
    <property type="entry name" value="Ankyrin repeat"/>
    <property type="match status" value="1"/>
</dbReference>
<dbReference type="GO" id="GO:0003677">
    <property type="term" value="F:DNA binding"/>
    <property type="evidence" value="ECO:0007669"/>
    <property type="project" value="InterPro"/>
</dbReference>
<dbReference type="EMBL" id="WUBL01000045">
    <property type="protein sequence ID" value="KAF2968838.1"/>
    <property type="molecule type" value="Genomic_DNA"/>
</dbReference>
<accession>A0A7C8IS36</accession>
<dbReference type="GO" id="GO:0008270">
    <property type="term" value="F:zinc ion binding"/>
    <property type="evidence" value="ECO:0007669"/>
    <property type="project" value="UniProtKB-KW"/>
</dbReference>
<dbReference type="PROSITE" id="PS50048">
    <property type="entry name" value="ZN2_CY6_FUNGAL_2"/>
    <property type="match status" value="1"/>
</dbReference>
<keyword evidence="6" id="KW-0040">ANK repeat</keyword>
<dbReference type="Proteomes" id="UP000481858">
    <property type="component" value="Unassembled WGS sequence"/>
</dbReference>
<keyword evidence="5" id="KW-0539">Nucleus</keyword>
<proteinExistence type="predicted"/>
<feature type="region of interest" description="Disordered" evidence="8">
    <location>
        <begin position="49"/>
        <end position="68"/>
    </location>
</feature>
<feature type="repeat" description="ANK" evidence="6">
    <location>
        <begin position="973"/>
        <end position="1007"/>
    </location>
</feature>
<dbReference type="InterPro" id="IPR001138">
    <property type="entry name" value="Zn2Cys6_DnaBD"/>
</dbReference>
<keyword evidence="2" id="KW-0862">Zinc</keyword>
<keyword evidence="7" id="KW-0863">Zinc-finger</keyword>
<dbReference type="CDD" id="cd00067">
    <property type="entry name" value="GAL4"/>
    <property type="match status" value="1"/>
</dbReference>
<evidence type="ECO:0000313" key="12">
    <source>
        <dbReference type="Proteomes" id="UP000481858"/>
    </source>
</evidence>
<dbReference type="SMART" id="SM00248">
    <property type="entry name" value="ANK"/>
    <property type="match status" value="2"/>
</dbReference>
<dbReference type="PANTHER" id="PTHR47660">
    <property type="entry name" value="TRANSCRIPTION FACTOR WITH C2H2 AND ZN(2)-CYS(6) DNA BINDING DOMAIN (EUROFUNG)-RELATED-RELATED"/>
    <property type="match status" value="1"/>
</dbReference>
<dbReference type="Pfam" id="PF04082">
    <property type="entry name" value="Fungal_trans"/>
    <property type="match status" value="1"/>
</dbReference>
<evidence type="ECO:0000256" key="7">
    <source>
        <dbReference type="PROSITE-ProRule" id="PRU00042"/>
    </source>
</evidence>
<dbReference type="InParanoid" id="A0A7C8IS36"/>
<evidence type="ECO:0000256" key="1">
    <source>
        <dbReference type="ARBA" id="ARBA00022723"/>
    </source>
</evidence>
<dbReference type="InterPro" id="IPR036864">
    <property type="entry name" value="Zn2-C6_fun-type_DNA-bd_sf"/>
</dbReference>
<feature type="compositionally biased region" description="Low complexity" evidence="8">
    <location>
        <begin position="1"/>
        <end position="12"/>
    </location>
</feature>
<reference evidence="11 12" key="1">
    <citation type="submission" date="2019-12" db="EMBL/GenBank/DDBJ databases">
        <title>Draft genome sequence of the ascomycete Xylaria multiplex DSM 110363.</title>
        <authorList>
            <person name="Buettner E."/>
            <person name="Kellner H."/>
        </authorList>
    </citation>
    <scope>NUCLEOTIDE SEQUENCE [LARGE SCALE GENOMIC DNA]</scope>
    <source>
        <strain evidence="11 12">DSM 110363</strain>
    </source>
</reference>
<evidence type="ECO:0000256" key="4">
    <source>
        <dbReference type="ARBA" id="ARBA00023163"/>
    </source>
</evidence>
<dbReference type="InterPro" id="IPR013087">
    <property type="entry name" value="Znf_C2H2_type"/>
</dbReference>
<dbReference type="InterPro" id="IPR002110">
    <property type="entry name" value="Ankyrin_rpt"/>
</dbReference>
<dbReference type="PROSITE" id="PS00463">
    <property type="entry name" value="ZN2_CY6_FUNGAL_1"/>
    <property type="match status" value="1"/>
</dbReference>
<dbReference type="PROSITE" id="PS50157">
    <property type="entry name" value="ZINC_FINGER_C2H2_2"/>
    <property type="match status" value="2"/>
</dbReference>
<keyword evidence="4" id="KW-0804">Transcription</keyword>
<evidence type="ECO:0000256" key="5">
    <source>
        <dbReference type="ARBA" id="ARBA00023242"/>
    </source>
</evidence>
<sequence>MSSSSLSHLLQSNGAAEPSLQGSAQDHNQNAPVNGFPYSQLQVAPTTIPQVTPTSLNPMATSPGRSSLHHNLQALTPANQSHLMTSSLYQCADCKKRYSRPEHLARHIQTHTLGKRFLCQICGKAFARADLLKRHAANHENDADGTKKRRRIDASPGSGRVSHACRPCASARVKCEEIKPCQRCQKKGLVCEYTATEVGSTAALHLLHLSADARNISPTPGATSNTSQPSPAISQDQRQVPHGTALSIIPETRDIVSNTDIKHEHGRLPTPDAMIEPSHCYENAYATNNATDMAHQPFSDFLRDVLYAQSLDSSRLVEAQGLAVLDFCDDTNYELNEVDFGMLDHWNLDGLGERAVVTQAATPQTDDSSVDMTQMRRKLAKIWTESPWRWVPDKRDHRYFEHGNLPLPCRDSASQQFQERQRQNERVVEDKLDSSSRDKLLAVVLGTCGSDAARMRVAASFPSTEILDTLTHIFLAAHLCSVSGWIHFGTLVLNSQWPEWLATAAAAGAIMTPVPTLRKFGFAIAEAVRLAIPLKFEENNTGIANLGLVQTLVLGQDISLWSGNRRKMEIAECHLLIPITMMRYRGRFQRSSYAAITVNESDQGEVLEEKWKCWYESESWKRLAFHCYMRDAQTSMTTLASPTMSYAELTLPLPESKELWFAKTALEWKKEYLGRSVSHSKRPPCLGDLLRDVNLLAANYRRLDTQYSISIYLHAFWNLVFEWRQLSAVHRSNPFQNSYQASPNLILNSRHQELCKALSSFQLVIADRHASFSAQEALLLNLVLMNLHVSLDDLQLFAGKEGEDQARRVYPILQQWSESTEARQALWHAGQVLRQAKMFPSGHLKQFYAVGVHHAALALWTYGVVTRAMRNPSSINISQEVVYIDGLESTEVQRFIEFGQGRPTIRVTRCDDGQAIESALEDPHMCMEIAQEVLRKAKAPRLEDLPPLFRCKTYEEIRDIINTGKGAISDIFMGYNALHWYCNAKSTSPGIIKTLLHFGIDIDALDQRTRSRGPVIRHTALGYACRNANVKAIHTLLQNGADPCGLEKSEEKDIRGNPIVYPSPMQELLCQPTHGPRPGRCPWIYHLSEEDEEKDGYLDEDDPVRLPEFRALSGLSEDRLLCQPCSADYHIWEPWPETQEARTAARMRRRLCFDNQIIRFGNRLKACVQLLLNYNCSDPPVLFVTVDDPHLWPGIDYLLETFWRFFFPLAVCTAEGVSSGADFPASPMQLMQALSTPVLEPFGEICDMLLESAGYSAVYESILPGEETRGQTRLISLIASHPEFESFRQGEYFDIDSQLKLY</sequence>
<dbReference type="Gene3D" id="1.25.40.20">
    <property type="entry name" value="Ankyrin repeat-containing domain"/>
    <property type="match status" value="1"/>
</dbReference>
<gene>
    <name evidence="11" type="ORF">GQX73_g4745</name>
</gene>
<dbReference type="SUPFAM" id="SSF57701">
    <property type="entry name" value="Zn2/Cys6 DNA-binding domain"/>
    <property type="match status" value="1"/>
</dbReference>
<evidence type="ECO:0000256" key="8">
    <source>
        <dbReference type="SAM" id="MobiDB-lite"/>
    </source>
</evidence>
<dbReference type="Pfam" id="PF00096">
    <property type="entry name" value="zf-C2H2"/>
    <property type="match status" value="2"/>
</dbReference>
<dbReference type="SMART" id="SM00066">
    <property type="entry name" value="GAL4"/>
    <property type="match status" value="1"/>
</dbReference>
<dbReference type="Gene3D" id="4.10.240.10">
    <property type="entry name" value="Zn(2)-C6 fungal-type DNA-binding domain"/>
    <property type="match status" value="1"/>
</dbReference>
<dbReference type="GO" id="GO:0000981">
    <property type="term" value="F:DNA-binding transcription factor activity, RNA polymerase II-specific"/>
    <property type="evidence" value="ECO:0007669"/>
    <property type="project" value="InterPro"/>
</dbReference>
<dbReference type="InterPro" id="IPR036236">
    <property type="entry name" value="Znf_C2H2_sf"/>
</dbReference>